<dbReference type="InterPro" id="IPR008333">
    <property type="entry name" value="Cbr1-like_FAD-bd_dom"/>
</dbReference>
<dbReference type="InterPro" id="IPR017938">
    <property type="entry name" value="Riboflavin_synthase-like_b-brl"/>
</dbReference>
<gene>
    <name evidence="4" type="primary">rfbI</name>
    <name evidence="4" type="ORF">AERO8C_130025</name>
</gene>
<name>A0A653KTK8_AERVE</name>
<evidence type="ECO:0000313" key="5">
    <source>
        <dbReference type="Proteomes" id="UP000439123"/>
    </source>
</evidence>
<dbReference type="CDD" id="cd06189">
    <property type="entry name" value="flavin_oxioreductase"/>
    <property type="match status" value="1"/>
</dbReference>
<dbReference type="Proteomes" id="UP000439123">
    <property type="component" value="Unassembled WGS sequence"/>
</dbReference>
<dbReference type="GO" id="GO:0016491">
    <property type="term" value="F:oxidoreductase activity"/>
    <property type="evidence" value="ECO:0007669"/>
    <property type="project" value="InterPro"/>
</dbReference>
<dbReference type="InterPro" id="IPR001709">
    <property type="entry name" value="Flavoprot_Pyr_Nucl_cyt_Rdtase"/>
</dbReference>
<evidence type="ECO:0000259" key="3">
    <source>
        <dbReference type="PROSITE" id="PS51384"/>
    </source>
</evidence>
<dbReference type="InterPro" id="IPR036010">
    <property type="entry name" value="2Fe-2S_ferredoxin-like_sf"/>
</dbReference>
<dbReference type="Gene3D" id="2.40.30.10">
    <property type="entry name" value="Translation factors"/>
    <property type="match status" value="1"/>
</dbReference>
<dbReference type="PROSITE" id="PS00197">
    <property type="entry name" value="2FE2S_FER_1"/>
    <property type="match status" value="1"/>
</dbReference>
<protein>
    <submittedName>
        <fullName evidence="4">Protein RfbI</fullName>
    </submittedName>
</protein>
<dbReference type="SUPFAM" id="SSF54292">
    <property type="entry name" value="2Fe-2S ferredoxin-like"/>
    <property type="match status" value="1"/>
</dbReference>
<dbReference type="GO" id="GO:0051537">
    <property type="term" value="F:2 iron, 2 sulfur cluster binding"/>
    <property type="evidence" value="ECO:0007669"/>
    <property type="project" value="InterPro"/>
</dbReference>
<dbReference type="PANTHER" id="PTHR47354">
    <property type="entry name" value="NADH OXIDOREDUCTASE HCR"/>
    <property type="match status" value="1"/>
</dbReference>
<dbReference type="InterPro" id="IPR017927">
    <property type="entry name" value="FAD-bd_FR_type"/>
</dbReference>
<dbReference type="Pfam" id="PF00175">
    <property type="entry name" value="NAD_binding_1"/>
    <property type="match status" value="1"/>
</dbReference>
<feature type="domain" description="FAD-binding FR-type" evidence="3">
    <location>
        <begin position="95"/>
        <end position="192"/>
    </location>
</feature>
<dbReference type="PROSITE" id="PS51085">
    <property type="entry name" value="2FE2S_FER_2"/>
    <property type="match status" value="1"/>
</dbReference>
<organism evidence="4 5">
    <name type="scientific">Aeromonas veronii</name>
    <dbReference type="NCBI Taxonomy" id="654"/>
    <lineage>
        <taxon>Bacteria</taxon>
        <taxon>Pseudomonadati</taxon>
        <taxon>Pseudomonadota</taxon>
        <taxon>Gammaproteobacteria</taxon>
        <taxon>Aeromonadales</taxon>
        <taxon>Aeromonadaceae</taxon>
        <taxon>Aeromonas</taxon>
    </lineage>
</organism>
<reference evidence="4 5" key="1">
    <citation type="submission" date="2019-10" db="EMBL/GenBank/DDBJ databases">
        <authorList>
            <person name="Karimi E."/>
        </authorList>
    </citation>
    <scope>NUCLEOTIDE SEQUENCE [LARGE SCALE GENOMIC DNA]</scope>
    <source>
        <strain evidence="4">Aeromonas sp. 8C</strain>
    </source>
</reference>
<dbReference type="PROSITE" id="PS51384">
    <property type="entry name" value="FAD_FR"/>
    <property type="match status" value="1"/>
</dbReference>
<dbReference type="InterPro" id="IPR012675">
    <property type="entry name" value="Beta-grasp_dom_sf"/>
</dbReference>
<dbReference type="PRINTS" id="PR00371">
    <property type="entry name" value="FPNCR"/>
</dbReference>
<proteinExistence type="predicted"/>
<dbReference type="InterPro" id="IPR039261">
    <property type="entry name" value="FNR_nucleotide-bd"/>
</dbReference>
<dbReference type="AlphaFoldDB" id="A0A653KTK8"/>
<dbReference type="InterPro" id="IPR001433">
    <property type="entry name" value="OxRdtase_FAD/NAD-bd"/>
</dbReference>
<dbReference type="Pfam" id="PF00111">
    <property type="entry name" value="Fer2"/>
    <property type="match status" value="1"/>
</dbReference>
<dbReference type="Gene3D" id="3.10.20.30">
    <property type="match status" value="1"/>
</dbReference>
<dbReference type="EMBL" id="CABWLC010000005">
    <property type="protein sequence ID" value="VXA82438.1"/>
    <property type="molecule type" value="Genomic_DNA"/>
</dbReference>
<dbReference type="PANTHER" id="PTHR47354:SF5">
    <property type="entry name" value="PROTEIN RFBI"/>
    <property type="match status" value="1"/>
</dbReference>
<feature type="domain" description="2Fe-2S ferredoxin-type" evidence="2">
    <location>
        <begin position="1"/>
        <end position="88"/>
    </location>
</feature>
<dbReference type="Pfam" id="PF00970">
    <property type="entry name" value="FAD_binding_6"/>
    <property type="match status" value="1"/>
</dbReference>
<dbReference type="PRINTS" id="PR00410">
    <property type="entry name" value="PHEHYDRXLASE"/>
</dbReference>
<comment type="cofactor">
    <cofactor evidence="1">
        <name>[2Fe-2S] cluster</name>
        <dbReference type="ChEBI" id="CHEBI:190135"/>
    </cofactor>
</comment>
<dbReference type="SUPFAM" id="SSF52343">
    <property type="entry name" value="Ferredoxin reductase-like, C-terminal NADP-linked domain"/>
    <property type="match status" value="1"/>
</dbReference>
<sequence length="324" mass="35685">MDIIVKVQPSNIQFNAVENVTILESALKTGVILEHSCKNGSCGLCASKLISGVVTSQEGEIFTSGQSFLTCQCKPSSNEIIIEAEYYPELAGILRKVTPCKISSIDKRAQFGIFKFRLPPTAAFKYQPGQYINLSYQGVTRSYSIANADSNDGIELHIRRVPDGVMSELLFSDVTVNSLLRMDGPIGTFFVRPDTKPIIFLAGGTGFAPVKAMVESLIEQESSRDISIYWGMSSGQDFYSDLPIEWASKYKNIKYIPVVSGDDHEWNGRKGLVHKAVIEDIQDMSNSCVYACGSPQMISAAQQDFMDLGLLEKQFFSDAFTASK</sequence>
<evidence type="ECO:0000313" key="4">
    <source>
        <dbReference type="EMBL" id="VXA82438.1"/>
    </source>
</evidence>
<dbReference type="InterPro" id="IPR050415">
    <property type="entry name" value="MRET"/>
</dbReference>
<dbReference type="InterPro" id="IPR001041">
    <property type="entry name" value="2Fe-2S_ferredoxin-type"/>
</dbReference>
<dbReference type="CDD" id="cd00207">
    <property type="entry name" value="fer2"/>
    <property type="match status" value="1"/>
</dbReference>
<evidence type="ECO:0000259" key="2">
    <source>
        <dbReference type="PROSITE" id="PS51085"/>
    </source>
</evidence>
<dbReference type="InterPro" id="IPR006058">
    <property type="entry name" value="2Fe2S_fd_BS"/>
</dbReference>
<dbReference type="Gene3D" id="3.40.50.80">
    <property type="entry name" value="Nucleotide-binding domain of ferredoxin-NADP reductase (FNR) module"/>
    <property type="match status" value="1"/>
</dbReference>
<dbReference type="SUPFAM" id="SSF63380">
    <property type="entry name" value="Riboflavin synthase domain-like"/>
    <property type="match status" value="1"/>
</dbReference>
<accession>A0A653KTK8</accession>
<evidence type="ECO:0000256" key="1">
    <source>
        <dbReference type="ARBA" id="ARBA00034078"/>
    </source>
</evidence>